<accession>A0ABV8X4F6</accession>
<organism evidence="2 3">
    <name type="scientific">Chungangia koreensis</name>
    <dbReference type="NCBI Taxonomy" id="752657"/>
    <lineage>
        <taxon>Bacteria</taxon>
        <taxon>Bacillati</taxon>
        <taxon>Bacillota</taxon>
        <taxon>Bacilli</taxon>
        <taxon>Lactobacillales</taxon>
        <taxon>Chungangia</taxon>
    </lineage>
</organism>
<keyword evidence="3" id="KW-1185">Reference proteome</keyword>
<proteinExistence type="predicted"/>
<keyword evidence="1" id="KW-1133">Transmembrane helix</keyword>
<evidence type="ECO:0000256" key="1">
    <source>
        <dbReference type="SAM" id="Phobius"/>
    </source>
</evidence>
<dbReference type="PROSITE" id="PS51257">
    <property type="entry name" value="PROKAR_LIPOPROTEIN"/>
    <property type="match status" value="1"/>
</dbReference>
<keyword evidence="1" id="KW-0472">Membrane</keyword>
<feature type="transmembrane region" description="Helical" evidence="1">
    <location>
        <begin position="12"/>
        <end position="32"/>
    </location>
</feature>
<evidence type="ECO:0000313" key="2">
    <source>
        <dbReference type="EMBL" id="MFC4408950.1"/>
    </source>
</evidence>
<dbReference type="Proteomes" id="UP001595817">
    <property type="component" value="Unassembled WGS sequence"/>
</dbReference>
<protein>
    <recommendedName>
        <fullName evidence="4">DUF4367 domain-containing protein</fullName>
    </recommendedName>
</protein>
<gene>
    <name evidence="2" type="ORF">ACFOZY_00730</name>
</gene>
<keyword evidence="1" id="KW-0812">Transmembrane</keyword>
<evidence type="ECO:0008006" key="4">
    <source>
        <dbReference type="Google" id="ProtNLM"/>
    </source>
</evidence>
<sequence length="187" mass="21126">MKIERFYERVFLINTKLFMLFSCLITVTLMFGCSKTEESKESNWEELMSSNPEIKTNQEEIPEDILKQIKIPKFSTIPFEVKNVQIMQNQTGVTEGPLLVSISLFGEKDALLISNLFVKENPPSVGTETVELNNGIKAQYDGTGEAKVLAWQEKEGNVVIDLALRSEPGENNEFTLDDLLKMANSIE</sequence>
<reference evidence="3" key="1">
    <citation type="journal article" date="2019" name="Int. J. Syst. Evol. Microbiol.">
        <title>The Global Catalogue of Microorganisms (GCM) 10K type strain sequencing project: providing services to taxonomists for standard genome sequencing and annotation.</title>
        <authorList>
            <consortium name="The Broad Institute Genomics Platform"/>
            <consortium name="The Broad Institute Genome Sequencing Center for Infectious Disease"/>
            <person name="Wu L."/>
            <person name="Ma J."/>
        </authorList>
    </citation>
    <scope>NUCLEOTIDE SEQUENCE [LARGE SCALE GENOMIC DNA]</scope>
    <source>
        <strain evidence="3">CCUG 59778</strain>
    </source>
</reference>
<name>A0ABV8X4F6_9LACT</name>
<evidence type="ECO:0000313" key="3">
    <source>
        <dbReference type="Proteomes" id="UP001595817"/>
    </source>
</evidence>
<dbReference type="EMBL" id="JBHSEC010000001">
    <property type="protein sequence ID" value="MFC4408950.1"/>
    <property type="molecule type" value="Genomic_DNA"/>
</dbReference>
<comment type="caution">
    <text evidence="2">The sequence shown here is derived from an EMBL/GenBank/DDBJ whole genome shotgun (WGS) entry which is preliminary data.</text>
</comment>